<keyword evidence="3" id="KW-0949">S-adenosyl-L-methionine</keyword>
<dbReference type="RefSeq" id="WP_223104192.1">
    <property type="nucleotide sequence ID" value="NZ_CP061913.1"/>
</dbReference>
<dbReference type="Pfam" id="PF13353">
    <property type="entry name" value="Fer4_12"/>
    <property type="match status" value="1"/>
</dbReference>
<dbReference type="InterPro" id="IPR013785">
    <property type="entry name" value="Aldolase_TIM"/>
</dbReference>
<dbReference type="InterPro" id="IPR034457">
    <property type="entry name" value="Organic_radical-activating"/>
</dbReference>
<dbReference type="SUPFAM" id="SSF102114">
    <property type="entry name" value="Radical SAM enzymes"/>
    <property type="match status" value="1"/>
</dbReference>
<sequence length="186" mass="19311">MALTASLLIHAVVARSRANGPGERMTVWVQGCSLGCAGCFNPGTHAAGTARRTVAQLLAVAAAEPIEGVTLTGGEPLEQPDGVAALGAGLRRAGLGLIILTGYSRREIEAAPARLRAVADADLVVAGRYQRKAHLGGALRGSANKTYWWRTERYRHSDLDGVPDLEVIVGADGTMTITGMTAPTIG</sequence>
<dbReference type="PANTHER" id="PTHR30352:SF2">
    <property type="entry name" value="ANAEROBIC RIBONUCLEOSIDE-TRIPHOSPHATE REDUCTASE-ACTIVATING PROTEIN"/>
    <property type="match status" value="1"/>
</dbReference>
<dbReference type="PANTHER" id="PTHR30352">
    <property type="entry name" value="PYRUVATE FORMATE-LYASE-ACTIVATING ENZYME"/>
    <property type="match status" value="1"/>
</dbReference>
<dbReference type="InterPro" id="IPR058240">
    <property type="entry name" value="rSAM_sf"/>
</dbReference>
<evidence type="ECO:0000256" key="5">
    <source>
        <dbReference type="ARBA" id="ARBA00023004"/>
    </source>
</evidence>
<reference evidence="7 8" key="1">
    <citation type="submission" date="2024-09" db="EMBL/GenBank/DDBJ databases">
        <authorList>
            <person name="Sun Q."/>
            <person name="Mori K."/>
        </authorList>
    </citation>
    <scope>NUCLEOTIDE SEQUENCE [LARGE SCALE GENOMIC DNA]</scope>
    <source>
        <strain evidence="7 8">JCM 3307</strain>
    </source>
</reference>
<dbReference type="CDD" id="cd01335">
    <property type="entry name" value="Radical_SAM"/>
    <property type="match status" value="1"/>
</dbReference>
<keyword evidence="4" id="KW-0479">Metal-binding</keyword>
<proteinExistence type="predicted"/>
<comment type="cofactor">
    <cofactor evidence="1">
        <name>[4Fe-4S] cluster</name>
        <dbReference type="ChEBI" id="CHEBI:49883"/>
    </cofactor>
</comment>
<evidence type="ECO:0000313" key="7">
    <source>
        <dbReference type="EMBL" id="MFB9451580.1"/>
    </source>
</evidence>
<accession>A0ABV5MRT6</accession>
<evidence type="ECO:0000256" key="6">
    <source>
        <dbReference type="ARBA" id="ARBA00023014"/>
    </source>
</evidence>
<evidence type="ECO:0000256" key="3">
    <source>
        <dbReference type="ARBA" id="ARBA00022691"/>
    </source>
</evidence>
<keyword evidence="5" id="KW-0408">Iron</keyword>
<dbReference type="EMBL" id="JBHMCA010000090">
    <property type="protein sequence ID" value="MFB9451580.1"/>
    <property type="molecule type" value="Genomic_DNA"/>
</dbReference>
<dbReference type="Gene3D" id="3.20.20.70">
    <property type="entry name" value="Aldolase class I"/>
    <property type="match status" value="1"/>
</dbReference>
<evidence type="ECO:0000256" key="2">
    <source>
        <dbReference type="ARBA" id="ARBA00022485"/>
    </source>
</evidence>
<name>A0ABV5MRT6_9ACTN</name>
<keyword evidence="6" id="KW-0411">Iron-sulfur</keyword>
<evidence type="ECO:0000256" key="4">
    <source>
        <dbReference type="ARBA" id="ARBA00022723"/>
    </source>
</evidence>
<organism evidence="7 8">
    <name type="scientific">Dactylosporangium vinaceum</name>
    <dbReference type="NCBI Taxonomy" id="53362"/>
    <lineage>
        <taxon>Bacteria</taxon>
        <taxon>Bacillati</taxon>
        <taxon>Actinomycetota</taxon>
        <taxon>Actinomycetes</taxon>
        <taxon>Micromonosporales</taxon>
        <taxon>Micromonosporaceae</taxon>
        <taxon>Dactylosporangium</taxon>
    </lineage>
</organism>
<keyword evidence="2" id="KW-0004">4Fe-4S</keyword>
<dbReference type="Proteomes" id="UP001589608">
    <property type="component" value="Unassembled WGS sequence"/>
</dbReference>
<dbReference type="InterPro" id="IPR007197">
    <property type="entry name" value="rSAM"/>
</dbReference>
<evidence type="ECO:0000313" key="8">
    <source>
        <dbReference type="Proteomes" id="UP001589608"/>
    </source>
</evidence>
<evidence type="ECO:0000256" key="1">
    <source>
        <dbReference type="ARBA" id="ARBA00001966"/>
    </source>
</evidence>
<protein>
    <submittedName>
        <fullName evidence="7">4Fe-4S cluster-binding domain-containing protein</fullName>
    </submittedName>
</protein>
<gene>
    <name evidence="7" type="ORF">ACFFTR_51670</name>
</gene>
<keyword evidence="8" id="KW-1185">Reference proteome</keyword>
<dbReference type="SFLD" id="SFLDS00029">
    <property type="entry name" value="Radical_SAM"/>
    <property type="match status" value="1"/>
</dbReference>
<comment type="caution">
    <text evidence="7">The sequence shown here is derived from an EMBL/GenBank/DDBJ whole genome shotgun (WGS) entry which is preliminary data.</text>
</comment>